<comment type="cofactor">
    <cofactor evidence="2">
        <name>Zn(2+)</name>
        <dbReference type="ChEBI" id="CHEBI:29105"/>
    </cofactor>
</comment>
<evidence type="ECO:0000256" key="6">
    <source>
        <dbReference type="ARBA" id="ARBA00022833"/>
    </source>
</evidence>
<reference evidence="15 16" key="1">
    <citation type="submission" date="2019-04" db="EMBL/GenBank/DDBJ databases">
        <title>A pseudo-fructophilic Leuconostoc citreum strain F192-5 isolated from peel of satsuma mandarin: the first report for isolation and characterization of strain-dependent fructophilic-like characteristics.</title>
        <authorList>
            <person name="Maeno S."/>
            <person name="Tanizawa Y."/>
            <person name="Kajikawa A."/>
            <person name="Kanesaki Y."/>
            <person name="Kubota E."/>
            <person name="Arita M."/>
            <person name="Leon D."/>
            <person name="Endo A."/>
        </authorList>
    </citation>
    <scope>NUCLEOTIDE SEQUENCE [LARGE SCALE GENOMIC DNA]</scope>
    <source>
        <strain evidence="15 16">F192-5</strain>
    </source>
</reference>
<organism evidence="15 16">
    <name type="scientific">Leuconostoc citreum</name>
    <dbReference type="NCBI Taxonomy" id="33964"/>
    <lineage>
        <taxon>Bacteria</taxon>
        <taxon>Bacillati</taxon>
        <taxon>Bacillota</taxon>
        <taxon>Bacilli</taxon>
        <taxon>Lactobacillales</taxon>
        <taxon>Lactobacillaceae</taxon>
        <taxon>Leuconostoc</taxon>
    </lineage>
</organism>
<dbReference type="PANTHER" id="PTHR22789:SF8">
    <property type="entry name" value="L-RIBULOSE-5-PHOSPHATE 4-EPIMERASE SGBE"/>
    <property type="match status" value="1"/>
</dbReference>
<dbReference type="GO" id="GO:0046872">
    <property type="term" value="F:metal ion binding"/>
    <property type="evidence" value="ECO:0007669"/>
    <property type="project" value="UniProtKB-KW"/>
</dbReference>
<dbReference type="InterPro" id="IPR050197">
    <property type="entry name" value="Aldolase_class_II_sugar_metab"/>
</dbReference>
<dbReference type="FunFam" id="3.40.225.10:FF:000001">
    <property type="entry name" value="L-ribulose-5-phosphate 4-epimerase UlaF"/>
    <property type="match status" value="1"/>
</dbReference>
<dbReference type="SMART" id="SM01007">
    <property type="entry name" value="Aldolase_II"/>
    <property type="match status" value="1"/>
</dbReference>
<evidence type="ECO:0000313" key="15">
    <source>
        <dbReference type="EMBL" id="GDZ83262.1"/>
    </source>
</evidence>
<comment type="catalytic activity">
    <reaction evidence="1">
        <text>L-ribulose 5-phosphate = D-xylulose 5-phosphate</text>
        <dbReference type="Rhea" id="RHEA:22368"/>
        <dbReference type="ChEBI" id="CHEBI:57737"/>
        <dbReference type="ChEBI" id="CHEBI:58226"/>
        <dbReference type="EC" id="5.1.3.4"/>
    </reaction>
</comment>
<evidence type="ECO:0000256" key="3">
    <source>
        <dbReference type="ARBA" id="ARBA00010037"/>
    </source>
</evidence>
<keyword evidence="9" id="KW-0119">Carbohydrate metabolism</keyword>
<evidence type="ECO:0000256" key="9">
    <source>
        <dbReference type="ARBA" id="ARBA00023277"/>
    </source>
</evidence>
<dbReference type="Pfam" id="PF00596">
    <property type="entry name" value="Aldolase_II"/>
    <property type="match status" value="1"/>
</dbReference>
<evidence type="ECO:0000256" key="11">
    <source>
        <dbReference type="ARBA" id="ARBA00053542"/>
    </source>
</evidence>
<gene>
    <name evidence="15" type="primary">araD_1</name>
    <name evidence="15" type="ORF">LCIT_05040</name>
</gene>
<dbReference type="Gene3D" id="3.40.225.10">
    <property type="entry name" value="Class II aldolase/adducin N-terminal domain"/>
    <property type="match status" value="1"/>
</dbReference>
<evidence type="ECO:0000256" key="5">
    <source>
        <dbReference type="ARBA" id="ARBA00022723"/>
    </source>
</evidence>
<protein>
    <recommendedName>
        <fullName evidence="13">L-ribulose-5-phosphate 4-epimerase</fullName>
        <ecNumber evidence="4">5.1.3.4</ecNumber>
    </recommendedName>
    <alternativeName>
        <fullName evidence="10">Phosphoribulose isomerase</fullName>
    </alternativeName>
</protein>
<keyword evidence="8" id="KW-0413">Isomerase</keyword>
<dbReference type="NCBIfam" id="NF009003">
    <property type="entry name" value="PRK12348.1"/>
    <property type="match status" value="1"/>
</dbReference>
<comment type="caution">
    <text evidence="15">The sequence shown here is derived from an EMBL/GenBank/DDBJ whole genome shotgun (WGS) entry which is preliminary data.</text>
</comment>
<proteinExistence type="inferred from homology"/>
<keyword evidence="6" id="KW-0862">Zinc</keyword>
<evidence type="ECO:0000256" key="13">
    <source>
        <dbReference type="ARBA" id="ARBA00074961"/>
    </source>
</evidence>
<dbReference type="InterPro" id="IPR036409">
    <property type="entry name" value="Aldolase_II/adducin_N_sf"/>
</dbReference>
<name>A0A5A5TZI9_LEUCI</name>
<dbReference type="EMBL" id="BJJW01000002">
    <property type="protein sequence ID" value="GDZ83262.1"/>
    <property type="molecule type" value="Genomic_DNA"/>
</dbReference>
<evidence type="ECO:0000313" key="16">
    <source>
        <dbReference type="Proteomes" id="UP000323274"/>
    </source>
</evidence>
<dbReference type="NCBIfam" id="NF006047">
    <property type="entry name" value="PRK08193.1"/>
    <property type="match status" value="1"/>
</dbReference>
<evidence type="ECO:0000256" key="7">
    <source>
        <dbReference type="ARBA" id="ARBA00022935"/>
    </source>
</evidence>
<keyword evidence="7" id="KW-0054">Arabinose catabolism</keyword>
<dbReference type="GO" id="GO:0016832">
    <property type="term" value="F:aldehyde-lyase activity"/>
    <property type="evidence" value="ECO:0007669"/>
    <property type="project" value="TreeGrafter"/>
</dbReference>
<evidence type="ECO:0000256" key="10">
    <source>
        <dbReference type="ARBA" id="ARBA00032206"/>
    </source>
</evidence>
<dbReference type="AlphaFoldDB" id="A0A5A5TZI9"/>
<dbReference type="EC" id="5.1.3.4" evidence="4"/>
<comment type="similarity">
    <text evidence="3">Belongs to the aldolase class II family. AraD/FucA subfamily.</text>
</comment>
<dbReference type="GO" id="GO:0019568">
    <property type="term" value="P:arabinose catabolic process"/>
    <property type="evidence" value="ECO:0007669"/>
    <property type="project" value="UniProtKB-KW"/>
</dbReference>
<comment type="pathway">
    <text evidence="12">Carbohydrate degradation; L-arabinose degradation via L-ribulose; D-xylulose 5-phosphate from L-arabinose (bacterial route): step 3/3.</text>
</comment>
<dbReference type="SUPFAM" id="SSF53639">
    <property type="entry name" value="AraD/HMP-PK domain-like"/>
    <property type="match status" value="1"/>
</dbReference>
<dbReference type="GO" id="GO:0005829">
    <property type="term" value="C:cytosol"/>
    <property type="evidence" value="ECO:0007669"/>
    <property type="project" value="TreeGrafter"/>
</dbReference>
<dbReference type="RefSeq" id="WP_149333855.1">
    <property type="nucleotide sequence ID" value="NZ_BJJW01000002.1"/>
</dbReference>
<evidence type="ECO:0000256" key="4">
    <source>
        <dbReference type="ARBA" id="ARBA00013186"/>
    </source>
</evidence>
<keyword evidence="5" id="KW-0479">Metal-binding</keyword>
<evidence type="ECO:0000256" key="1">
    <source>
        <dbReference type="ARBA" id="ARBA00001726"/>
    </source>
</evidence>
<dbReference type="GO" id="GO:0008742">
    <property type="term" value="F:L-ribulose-phosphate 4-epimerase activity"/>
    <property type="evidence" value="ECO:0007669"/>
    <property type="project" value="UniProtKB-EC"/>
</dbReference>
<accession>A0A5A5TZI9</accession>
<dbReference type="Proteomes" id="UP000323274">
    <property type="component" value="Unassembled WGS sequence"/>
</dbReference>
<evidence type="ECO:0000256" key="8">
    <source>
        <dbReference type="ARBA" id="ARBA00023235"/>
    </source>
</evidence>
<evidence type="ECO:0000256" key="2">
    <source>
        <dbReference type="ARBA" id="ARBA00001947"/>
    </source>
</evidence>
<feature type="domain" description="Class II aldolase/adducin N-terminal" evidence="14">
    <location>
        <begin position="7"/>
        <end position="197"/>
    </location>
</feature>
<dbReference type="InterPro" id="IPR001303">
    <property type="entry name" value="Aldolase_II/adducin_N"/>
</dbReference>
<evidence type="ECO:0000256" key="12">
    <source>
        <dbReference type="ARBA" id="ARBA00060520"/>
    </source>
</evidence>
<comment type="function">
    <text evidence="11">Involved in the degradation of L-arabinose. Catalyzes the interconversion of L-ribulose 5-phosphate (LRu5P) and D-xylulose 5-phosphate (D-Xu5P) via a retroaldol/aldol mechanism (carbon-carbon bond cleavage analogous to a class II aldolase reaction).</text>
</comment>
<sequence length="240" mass="26701">MLEALKQQVYEANMALPQNNLVTLTWGNVSQIDREKGLFVIKPSGVDYDALRPEDMVVVNLAGEVVEGEMNPSSDTPTHAFLYRHWQQLGGIVHTHSKWAVAFAQAGIPIPAAGTTHADTFYGDVPVADRLTKEEVDGDYELNTGYSIARVFDREKIDPMALPGVLTNDHGPFTWGVDAQDAVHNAIVLDVVAEIDYHTMQLNPSQDLHVPQYLLDRHYFRKHGKGAYYGQKNSNKVSSK</sequence>
<evidence type="ECO:0000259" key="14">
    <source>
        <dbReference type="SMART" id="SM01007"/>
    </source>
</evidence>
<dbReference type="PANTHER" id="PTHR22789">
    <property type="entry name" value="FUCULOSE PHOSPHATE ALDOLASE"/>
    <property type="match status" value="1"/>
</dbReference>